<evidence type="ECO:0000256" key="9">
    <source>
        <dbReference type="SAM" id="Phobius"/>
    </source>
</evidence>
<dbReference type="PANTHER" id="PTHR32196">
    <property type="entry name" value="ABC TRANSPORTER PERMEASE PROTEIN YPHD-RELATED-RELATED"/>
    <property type="match status" value="1"/>
</dbReference>
<organism evidence="10 11">
    <name type="scientific">Haemophilus influenzae 22.4-21</name>
    <dbReference type="NCBI Taxonomy" id="375063"/>
    <lineage>
        <taxon>Bacteria</taxon>
        <taxon>Pseudomonadati</taxon>
        <taxon>Pseudomonadota</taxon>
        <taxon>Gammaproteobacteria</taxon>
        <taxon>Pasteurellales</taxon>
        <taxon>Pasteurellaceae</taxon>
        <taxon>Haemophilus</taxon>
    </lineage>
</organism>
<feature type="transmembrane region" description="Helical" evidence="9">
    <location>
        <begin position="162"/>
        <end position="187"/>
    </location>
</feature>
<keyword evidence="7 9" id="KW-1133">Transmembrane helix</keyword>
<dbReference type="InterPro" id="IPR001851">
    <property type="entry name" value="ABC_transp_permease"/>
</dbReference>
<keyword evidence="3" id="KW-0813">Transport</keyword>
<evidence type="ECO:0000256" key="8">
    <source>
        <dbReference type="ARBA" id="ARBA00023136"/>
    </source>
</evidence>
<dbReference type="EMBL" id="AAZJ01000001">
    <property type="protein sequence ID" value="EDK14925.1"/>
    <property type="molecule type" value="Genomic_DNA"/>
</dbReference>
<dbReference type="GO" id="GO:0022857">
    <property type="term" value="F:transmembrane transporter activity"/>
    <property type="evidence" value="ECO:0007669"/>
    <property type="project" value="InterPro"/>
</dbReference>
<keyword evidence="4" id="KW-1003">Cell membrane</keyword>
<dbReference type="NCBIfam" id="NF007067">
    <property type="entry name" value="PRK09512.1"/>
    <property type="match status" value="1"/>
</dbReference>
<comment type="subcellular location">
    <subcellularLocation>
        <location evidence="1">Cell inner membrane</location>
        <topology evidence="1">Multi-pass membrane protein</topology>
    </subcellularLocation>
</comment>
<feature type="transmembrane region" description="Helical" evidence="9">
    <location>
        <begin position="218"/>
        <end position="235"/>
    </location>
</feature>
<feature type="transmembrane region" description="Helical" evidence="9">
    <location>
        <begin position="20"/>
        <end position="40"/>
    </location>
</feature>
<evidence type="ECO:0000313" key="11">
    <source>
        <dbReference type="Proteomes" id="UP000005596"/>
    </source>
</evidence>
<feature type="transmembrane region" description="Helical" evidence="9">
    <location>
        <begin position="123"/>
        <end position="142"/>
    </location>
</feature>
<evidence type="ECO:0000256" key="3">
    <source>
        <dbReference type="ARBA" id="ARBA00022448"/>
    </source>
</evidence>
<feature type="transmembrane region" description="Helical" evidence="9">
    <location>
        <begin position="92"/>
        <end position="116"/>
    </location>
</feature>
<evidence type="ECO:0000256" key="5">
    <source>
        <dbReference type="ARBA" id="ARBA00022519"/>
    </source>
</evidence>
<keyword evidence="5" id="KW-0997">Cell inner membrane</keyword>
<dbReference type="Pfam" id="PF02653">
    <property type="entry name" value="BPD_transp_2"/>
    <property type="match status" value="1"/>
</dbReference>
<evidence type="ECO:0000256" key="6">
    <source>
        <dbReference type="ARBA" id="ARBA00022692"/>
    </source>
</evidence>
<proteinExistence type="inferred from homology"/>
<keyword evidence="8 9" id="KW-0472">Membrane</keyword>
<evidence type="ECO:0000256" key="4">
    <source>
        <dbReference type="ARBA" id="ARBA00022475"/>
    </source>
</evidence>
<protein>
    <submittedName>
        <fullName evidence="10">Ribose ABC transporter permease protein</fullName>
    </submittedName>
</protein>
<evidence type="ECO:0000256" key="2">
    <source>
        <dbReference type="ARBA" id="ARBA00007942"/>
    </source>
</evidence>
<feature type="transmembrane region" description="Helical" evidence="9">
    <location>
        <begin position="52"/>
        <end position="80"/>
    </location>
</feature>
<sequence length="271" mass="28395">MKNETSNFQIGRFLIEQRSFIALIILIAIVSMINPDFFSVDNILNILRQTSVNAIIAVGMTFVILIAGIDLSVGSVLALTGAIAASMVSIELPIFLVIPVVLLIGTLLGGISGVIVAKGKVQAFIATLVTMTLLRGITMVYTDGRPITTGFSDNADLFASIGTGYVLGIPVPIWIMSIVFAVAWYILKHTPIGRYIYALGGNEAATQLSGINVNKIKVFVFAVSGFLSALAGLIVTSRLSSAQPTAGVSYELDAIAAVVVGGTSLMGGKVV</sequence>
<evidence type="ECO:0000256" key="7">
    <source>
        <dbReference type="ARBA" id="ARBA00022989"/>
    </source>
</evidence>
<dbReference type="PANTHER" id="PTHR32196:SF21">
    <property type="entry name" value="ABC TRANSPORTER PERMEASE PROTEIN YPHD-RELATED"/>
    <property type="match status" value="1"/>
</dbReference>
<keyword evidence="6 9" id="KW-0812">Transmembrane</keyword>
<accession>A4NV65</accession>
<reference evidence="10 11" key="1">
    <citation type="journal article" date="2007" name="Genome Biol.">
        <title>Characterization and modeling of the Haemophilus influenzae core and supragenomes based on the complete genomic sequences of Rd and 12 clinical nontypeable strains.</title>
        <authorList>
            <person name="Hogg J.S."/>
            <person name="Hu F.Z."/>
            <person name="Janto B."/>
            <person name="Boissy R."/>
            <person name="Hayes J."/>
            <person name="Keefe R."/>
            <person name="Post J.C."/>
            <person name="Ehrlich G.D."/>
        </authorList>
    </citation>
    <scope>NUCLEOTIDE SEQUENCE [LARGE SCALE GENOMIC DNA]</scope>
    <source>
        <strain evidence="10 11">22.4-21</strain>
    </source>
</reference>
<dbReference type="GO" id="GO:0005886">
    <property type="term" value="C:plasma membrane"/>
    <property type="evidence" value="ECO:0007669"/>
    <property type="project" value="UniProtKB-SubCell"/>
</dbReference>
<evidence type="ECO:0000256" key="1">
    <source>
        <dbReference type="ARBA" id="ARBA00004429"/>
    </source>
</evidence>
<name>A4NV65_HAEIF</name>
<dbReference type="Proteomes" id="UP000005596">
    <property type="component" value="Unassembled WGS sequence"/>
</dbReference>
<gene>
    <name evidence="10" type="primary">rbsC</name>
    <name evidence="10" type="ORF">CGSHiR3021_10470</name>
</gene>
<comment type="similarity">
    <text evidence="2">Belongs to the binding-protein-dependent transport system permease family. AraH/RbsC subfamily.</text>
</comment>
<evidence type="ECO:0000313" key="10">
    <source>
        <dbReference type="EMBL" id="EDK14925.1"/>
    </source>
</evidence>
<dbReference type="AlphaFoldDB" id="A4NV65"/>
<dbReference type="CDD" id="cd06579">
    <property type="entry name" value="TM_PBP1_transp_AraH_like"/>
    <property type="match status" value="1"/>
</dbReference>